<feature type="compositionally biased region" description="Basic and acidic residues" evidence="1">
    <location>
        <begin position="84"/>
        <end position="96"/>
    </location>
</feature>
<organism evidence="2 3">
    <name type="scientific">Mucor plumbeus</name>
    <dbReference type="NCBI Taxonomy" id="97098"/>
    <lineage>
        <taxon>Eukaryota</taxon>
        <taxon>Fungi</taxon>
        <taxon>Fungi incertae sedis</taxon>
        <taxon>Mucoromycota</taxon>
        <taxon>Mucoromycotina</taxon>
        <taxon>Mucoromycetes</taxon>
        <taxon>Mucorales</taxon>
        <taxon>Mucorineae</taxon>
        <taxon>Mucoraceae</taxon>
        <taxon>Mucor</taxon>
    </lineage>
</organism>
<reference evidence="2" key="1">
    <citation type="submission" date="2020-12" db="EMBL/GenBank/DDBJ databases">
        <title>Metabolic potential, ecology and presence of endohyphal bacteria is reflected in genomic diversity of Mucoromycotina.</title>
        <authorList>
            <person name="Muszewska A."/>
            <person name="Okrasinska A."/>
            <person name="Steczkiewicz K."/>
            <person name="Drgas O."/>
            <person name="Orlowska M."/>
            <person name="Perlinska-Lenart U."/>
            <person name="Aleksandrzak-Piekarczyk T."/>
            <person name="Szatraj K."/>
            <person name="Zielenkiewicz U."/>
            <person name="Pilsyk S."/>
            <person name="Malc E."/>
            <person name="Mieczkowski P."/>
            <person name="Kruszewska J.S."/>
            <person name="Biernat P."/>
            <person name="Pawlowska J."/>
        </authorList>
    </citation>
    <scope>NUCLEOTIDE SEQUENCE</scope>
    <source>
        <strain evidence="2">CBS 226.32</strain>
    </source>
</reference>
<keyword evidence="3" id="KW-1185">Reference proteome</keyword>
<evidence type="ECO:0000313" key="3">
    <source>
        <dbReference type="Proteomes" id="UP000650833"/>
    </source>
</evidence>
<gene>
    <name evidence="2" type="ORF">INT46_011689</name>
</gene>
<dbReference type="EMBL" id="JAEPRC010000697">
    <property type="protein sequence ID" value="KAG2192778.1"/>
    <property type="molecule type" value="Genomic_DNA"/>
</dbReference>
<feature type="compositionally biased region" description="Basic residues" evidence="1">
    <location>
        <begin position="121"/>
        <end position="136"/>
    </location>
</feature>
<dbReference type="Proteomes" id="UP000650833">
    <property type="component" value="Unassembled WGS sequence"/>
</dbReference>
<proteinExistence type="predicted"/>
<sequence>MSELNVNGNIEKDTLDYAIPKFRSVYNLLRRDSYYKKEKRRKEKEYEQRIIVAVQQRQFYNRVQFRNDKFSKNYRQQPYGNRPLNDKKSTRRAEKFNKKGAKALKCYDCGYTPLTYSHKGVCKKNPNNKKNNKNRSKNSIVPTPAATMDTDVSSSDNDKSEQRFAVATIVPKKKKKEASKMGTVSECKHFNSNYFRKMANNNMNTNGLLYLPIILEVNAGIKVNTLFLLDTGCTFSAISPQLITFLI</sequence>
<feature type="region of interest" description="Disordered" evidence="1">
    <location>
        <begin position="121"/>
        <end position="157"/>
    </location>
</feature>
<accession>A0A8H7QJK3</accession>
<evidence type="ECO:0000313" key="2">
    <source>
        <dbReference type="EMBL" id="KAG2192778.1"/>
    </source>
</evidence>
<comment type="caution">
    <text evidence="2">The sequence shown here is derived from an EMBL/GenBank/DDBJ whole genome shotgun (WGS) entry which is preliminary data.</text>
</comment>
<evidence type="ECO:0000256" key="1">
    <source>
        <dbReference type="SAM" id="MobiDB-lite"/>
    </source>
</evidence>
<name>A0A8H7QJK3_9FUNG</name>
<protein>
    <submittedName>
        <fullName evidence="2">Uncharacterized protein</fullName>
    </submittedName>
</protein>
<feature type="region of interest" description="Disordered" evidence="1">
    <location>
        <begin position="70"/>
        <end position="96"/>
    </location>
</feature>
<dbReference type="AlphaFoldDB" id="A0A8H7QJK3"/>